<keyword evidence="10" id="KW-1185">Reference proteome</keyword>
<dbReference type="InterPro" id="IPR011990">
    <property type="entry name" value="TPR-like_helical_dom_sf"/>
</dbReference>
<proteinExistence type="inferred from homology"/>
<dbReference type="PROSITE" id="PS50005">
    <property type="entry name" value="TPR"/>
    <property type="match status" value="3"/>
</dbReference>
<dbReference type="Gene3D" id="1.10.10.10">
    <property type="entry name" value="Winged helix-like DNA-binding domain superfamily/Winged helix DNA-binding domain"/>
    <property type="match status" value="1"/>
</dbReference>
<dbReference type="Gene3D" id="1.25.40.10">
    <property type="entry name" value="Tetratricopeptide repeat domain"/>
    <property type="match status" value="2"/>
</dbReference>
<accession>A0A6L9EBC4</accession>
<evidence type="ECO:0000256" key="5">
    <source>
        <dbReference type="ARBA" id="ARBA00038253"/>
    </source>
</evidence>
<keyword evidence="4 6" id="KW-0802">TPR repeat</keyword>
<evidence type="ECO:0000256" key="6">
    <source>
        <dbReference type="PROSITE-ProRule" id="PRU00339"/>
    </source>
</evidence>
<feature type="repeat" description="TPR" evidence="6">
    <location>
        <begin position="212"/>
        <end position="245"/>
    </location>
</feature>
<organism evidence="9 10">
    <name type="scientific">Poritiphilus flavus</name>
    <dbReference type="NCBI Taxonomy" id="2697053"/>
    <lineage>
        <taxon>Bacteria</taxon>
        <taxon>Pseudomonadati</taxon>
        <taxon>Bacteroidota</taxon>
        <taxon>Flavobacteriia</taxon>
        <taxon>Flavobacteriales</taxon>
        <taxon>Flavobacteriaceae</taxon>
        <taxon>Poritiphilus</taxon>
    </lineage>
</organism>
<keyword evidence="8" id="KW-1133">Transmembrane helix</keyword>
<comment type="subcellular location">
    <subcellularLocation>
        <location evidence="1">Cytoplasm</location>
    </subcellularLocation>
</comment>
<dbReference type="Proteomes" id="UP000475249">
    <property type="component" value="Unassembled WGS sequence"/>
</dbReference>
<keyword evidence="8" id="KW-0472">Membrane</keyword>
<dbReference type="PANTHER" id="PTHR46630:SF1">
    <property type="entry name" value="TETRATRICOPEPTIDE REPEAT PROTEIN 29"/>
    <property type="match status" value="1"/>
</dbReference>
<evidence type="ECO:0000256" key="8">
    <source>
        <dbReference type="SAM" id="Phobius"/>
    </source>
</evidence>
<comment type="caution">
    <text evidence="9">The sequence shown here is derived from an EMBL/GenBank/DDBJ whole genome shotgun (WGS) entry which is preliminary data.</text>
</comment>
<evidence type="ECO:0000256" key="4">
    <source>
        <dbReference type="ARBA" id="ARBA00022803"/>
    </source>
</evidence>
<dbReference type="InterPro" id="IPR036388">
    <property type="entry name" value="WH-like_DNA-bd_sf"/>
</dbReference>
<dbReference type="InterPro" id="IPR016032">
    <property type="entry name" value="Sig_transdc_resp-reg_C-effctor"/>
</dbReference>
<evidence type="ECO:0000313" key="10">
    <source>
        <dbReference type="Proteomes" id="UP000475249"/>
    </source>
</evidence>
<keyword evidence="8" id="KW-0812">Transmembrane</keyword>
<feature type="coiled-coil region" evidence="7">
    <location>
        <begin position="423"/>
        <end position="452"/>
    </location>
</feature>
<dbReference type="SUPFAM" id="SSF46894">
    <property type="entry name" value="C-terminal effector domain of the bipartite response regulators"/>
    <property type="match status" value="1"/>
</dbReference>
<dbReference type="GO" id="GO:0005737">
    <property type="term" value="C:cytoplasm"/>
    <property type="evidence" value="ECO:0007669"/>
    <property type="project" value="UniProtKB-SubCell"/>
</dbReference>
<name>A0A6L9EBC4_9FLAO</name>
<dbReference type="AlphaFoldDB" id="A0A6L9EBC4"/>
<feature type="repeat" description="TPR" evidence="6">
    <location>
        <begin position="292"/>
        <end position="325"/>
    </location>
</feature>
<evidence type="ECO:0000256" key="3">
    <source>
        <dbReference type="ARBA" id="ARBA00022737"/>
    </source>
</evidence>
<feature type="transmembrane region" description="Helical" evidence="8">
    <location>
        <begin position="449"/>
        <end position="468"/>
    </location>
</feature>
<protein>
    <submittedName>
        <fullName evidence="9">Tetratricopeptide repeat protein</fullName>
    </submittedName>
</protein>
<dbReference type="EMBL" id="WXYO01000003">
    <property type="protein sequence ID" value="NAS12010.1"/>
    <property type="molecule type" value="Genomic_DNA"/>
</dbReference>
<keyword evidence="7" id="KW-0175">Coiled coil</keyword>
<dbReference type="GO" id="GO:0003677">
    <property type="term" value="F:DNA binding"/>
    <property type="evidence" value="ECO:0007669"/>
    <property type="project" value="InterPro"/>
</dbReference>
<dbReference type="InterPro" id="IPR019734">
    <property type="entry name" value="TPR_rpt"/>
</dbReference>
<dbReference type="SUPFAM" id="SSF48452">
    <property type="entry name" value="TPR-like"/>
    <property type="match status" value="2"/>
</dbReference>
<dbReference type="PANTHER" id="PTHR46630">
    <property type="entry name" value="TETRATRICOPEPTIDE REPEAT PROTEIN 29"/>
    <property type="match status" value="1"/>
</dbReference>
<comment type="similarity">
    <text evidence="5">Belongs to the Rap family.</text>
</comment>
<dbReference type="InterPro" id="IPR051476">
    <property type="entry name" value="Bac_ResReg_Asp_Phosphatase"/>
</dbReference>
<sequence>MKSTVILFLTMVWIFTISSSAQEYKNIDSLLAVYHNRPNDTTKIRIGTLVLQNLTYTNPEKAYKYAHQMVRISKEINYEHGVGLGYNQLGSYFLNKDELDSAQYYHQATLDVVTRSQNIGGILTANNRFAVLLARKNEFKEAEEYLKKSIELFENRDTIAVAREIDFKYIGSTFYELSEMNLRRGRYNLALKHGLRSLELYQERAGDPLFEADAYTLLGQIEMKMTNYEQSIIHFNQAYKVYEEFKDLLWACDALRHIGENMLLLHRADEAVEYLKNSIKIADENRFQLKEAAAHDLLGNAYITLNKFPEARESLNRSLEVYSEMDNPTEINKTYSSLGLLYNKMNQPEAAISHLEKAIVISDSLRSLADAAESYLRRSESFIQLRDYQAAYQDFSKYNELNDSIFNIRKSEQIEEMRAIFDIETKEQQIALQNQEISLLEQKAEIGNLQRLVMGIGLLLSIIGFYAIRQKMKRNRAEKQRVDAELAFKKKELTTHALHLAKKNEVLERVIQKARELKLSQNQGGYEQLIRTINFDKQDDKNWENFTQYFEQVHKDFSKNVKSLYPEVTKNELRFMALLKMNMSSKEIAIILNVSADGIKKARQRLRKKMGLNPKESLENTVMQI</sequence>
<keyword evidence="2" id="KW-0963">Cytoplasm</keyword>
<dbReference type="Pfam" id="PF13424">
    <property type="entry name" value="TPR_12"/>
    <property type="match status" value="2"/>
</dbReference>
<feature type="repeat" description="TPR" evidence="6">
    <location>
        <begin position="332"/>
        <end position="365"/>
    </location>
</feature>
<keyword evidence="3" id="KW-0677">Repeat</keyword>
<dbReference type="GO" id="GO:0006355">
    <property type="term" value="P:regulation of DNA-templated transcription"/>
    <property type="evidence" value="ECO:0007669"/>
    <property type="project" value="InterPro"/>
</dbReference>
<gene>
    <name evidence="9" type="ORF">GTQ38_08365</name>
</gene>
<dbReference type="SMART" id="SM00028">
    <property type="entry name" value="TPR"/>
    <property type="match status" value="8"/>
</dbReference>
<reference evidence="9 10" key="1">
    <citation type="submission" date="2020-01" db="EMBL/GenBank/DDBJ databases">
        <title>Bacteria diversity of Porities sp.</title>
        <authorList>
            <person name="Wang G."/>
        </authorList>
    </citation>
    <scope>NUCLEOTIDE SEQUENCE [LARGE SCALE GENOMIC DNA]</scope>
    <source>
        <strain evidence="9 10">R33</strain>
    </source>
</reference>
<evidence type="ECO:0000256" key="2">
    <source>
        <dbReference type="ARBA" id="ARBA00022490"/>
    </source>
</evidence>
<dbReference type="Pfam" id="PF13181">
    <property type="entry name" value="TPR_8"/>
    <property type="match status" value="2"/>
</dbReference>
<evidence type="ECO:0000313" key="9">
    <source>
        <dbReference type="EMBL" id="NAS12010.1"/>
    </source>
</evidence>
<evidence type="ECO:0000256" key="7">
    <source>
        <dbReference type="SAM" id="Coils"/>
    </source>
</evidence>
<dbReference type="RefSeq" id="WP_161435039.1">
    <property type="nucleotide sequence ID" value="NZ_WXYO01000003.1"/>
</dbReference>
<evidence type="ECO:0000256" key="1">
    <source>
        <dbReference type="ARBA" id="ARBA00004496"/>
    </source>
</evidence>